<evidence type="ECO:0000256" key="1">
    <source>
        <dbReference type="SAM" id="MobiDB-lite"/>
    </source>
</evidence>
<protein>
    <submittedName>
        <fullName evidence="2">Uncharacterized protein</fullName>
    </submittedName>
</protein>
<comment type="caution">
    <text evidence="2">The sequence shown here is derived from an EMBL/GenBank/DDBJ whole genome shotgun (WGS) entry which is preliminary data.</text>
</comment>
<proteinExistence type="predicted"/>
<accession>A0A8B6DJ38</accession>
<name>A0A8B6DJ38_MYTGA</name>
<keyword evidence="3" id="KW-1185">Reference proteome</keyword>
<feature type="region of interest" description="Disordered" evidence="1">
    <location>
        <begin position="1"/>
        <end position="30"/>
    </location>
</feature>
<organism evidence="2 3">
    <name type="scientific">Mytilus galloprovincialis</name>
    <name type="common">Mediterranean mussel</name>
    <dbReference type="NCBI Taxonomy" id="29158"/>
    <lineage>
        <taxon>Eukaryota</taxon>
        <taxon>Metazoa</taxon>
        <taxon>Spiralia</taxon>
        <taxon>Lophotrochozoa</taxon>
        <taxon>Mollusca</taxon>
        <taxon>Bivalvia</taxon>
        <taxon>Autobranchia</taxon>
        <taxon>Pteriomorphia</taxon>
        <taxon>Mytilida</taxon>
        <taxon>Mytiloidea</taxon>
        <taxon>Mytilidae</taxon>
        <taxon>Mytilinae</taxon>
        <taxon>Mytilus</taxon>
    </lineage>
</organism>
<dbReference type="Proteomes" id="UP000596742">
    <property type="component" value="Unassembled WGS sequence"/>
</dbReference>
<dbReference type="AlphaFoldDB" id="A0A8B6DJ38"/>
<sequence length="119" mass="13173">MSDEEVQSSPECAPARSHYRSEDDNPTSIPTADAFSLFSTGHWSSNCPEISGLTTPAVPNEPPKDTLVLSKIYKPSSYTIAREALGAIGLDKNNLVCIVYEEEALLNRKQRCFRYAFQS</sequence>
<gene>
    <name evidence="2" type="ORF">MGAL_10B080419</name>
</gene>
<evidence type="ECO:0000313" key="2">
    <source>
        <dbReference type="EMBL" id="VDI19855.1"/>
    </source>
</evidence>
<reference evidence="2" key="1">
    <citation type="submission" date="2018-11" db="EMBL/GenBank/DDBJ databases">
        <authorList>
            <person name="Alioto T."/>
            <person name="Alioto T."/>
        </authorList>
    </citation>
    <scope>NUCLEOTIDE SEQUENCE</scope>
</reference>
<evidence type="ECO:0000313" key="3">
    <source>
        <dbReference type="Proteomes" id="UP000596742"/>
    </source>
</evidence>
<dbReference type="EMBL" id="UYJE01003504">
    <property type="protein sequence ID" value="VDI19855.1"/>
    <property type="molecule type" value="Genomic_DNA"/>
</dbReference>